<dbReference type="AlphaFoldDB" id="A0A6C0JSC9"/>
<accession>A0A6C0JSC9</accession>
<name>A0A6C0JSC9_9ZZZZ</name>
<organism evidence="1">
    <name type="scientific">viral metagenome</name>
    <dbReference type="NCBI Taxonomy" id="1070528"/>
    <lineage>
        <taxon>unclassified sequences</taxon>
        <taxon>metagenomes</taxon>
        <taxon>organismal metagenomes</taxon>
    </lineage>
</organism>
<dbReference type="EMBL" id="MN740695">
    <property type="protein sequence ID" value="QHU08273.1"/>
    <property type="molecule type" value="Genomic_DNA"/>
</dbReference>
<reference evidence="1" key="1">
    <citation type="journal article" date="2020" name="Nature">
        <title>Giant virus diversity and host interactions through global metagenomics.</title>
        <authorList>
            <person name="Schulz F."/>
            <person name="Roux S."/>
            <person name="Paez-Espino D."/>
            <person name="Jungbluth S."/>
            <person name="Walsh D.A."/>
            <person name="Denef V.J."/>
            <person name="McMahon K.D."/>
            <person name="Konstantinidis K.T."/>
            <person name="Eloe-Fadrosh E.A."/>
            <person name="Kyrpides N.C."/>
            <person name="Woyke T."/>
        </authorList>
    </citation>
    <scope>NUCLEOTIDE SEQUENCE</scope>
    <source>
        <strain evidence="1">GVMAG-S-1062768-28</strain>
    </source>
</reference>
<protein>
    <submittedName>
        <fullName evidence="1">Uncharacterized protein</fullName>
    </submittedName>
</protein>
<proteinExistence type="predicted"/>
<sequence length="130" mass="14932">MIIEGHEVALSREIIKRGFGIKCLLTMFKNANYSDFKREGIPPFVDVVIPGDKYNSTVPPPFWMAGKDDRGPSFQYNIHPYEVVFFKSNRGITPSVLESLVYFHNRNIGPIRHFDILFKNPNIIKSFLGL</sequence>
<evidence type="ECO:0000313" key="1">
    <source>
        <dbReference type="EMBL" id="QHU08273.1"/>
    </source>
</evidence>